<comment type="caution">
    <text evidence="1">The sequence shown here is derived from an EMBL/GenBank/DDBJ whole genome shotgun (WGS) entry which is preliminary data.</text>
</comment>
<reference evidence="1" key="1">
    <citation type="submission" date="2024-12" db="EMBL/GenBank/DDBJ databases">
        <authorList>
            <person name="Wu N."/>
        </authorList>
    </citation>
    <scope>NUCLEOTIDE SEQUENCE</scope>
    <source>
        <strain evidence="1">P15</strain>
    </source>
</reference>
<dbReference type="EMBL" id="JBJURJ010000015">
    <property type="protein sequence ID" value="MFM9330858.1"/>
    <property type="molecule type" value="Genomic_DNA"/>
</dbReference>
<proteinExistence type="predicted"/>
<keyword evidence="2" id="KW-1185">Reference proteome</keyword>
<dbReference type="EC" id="3.1.21.-" evidence="1"/>
<evidence type="ECO:0000313" key="2">
    <source>
        <dbReference type="Proteomes" id="UP001631969"/>
    </source>
</evidence>
<dbReference type="Proteomes" id="UP001631969">
    <property type="component" value="Unassembled WGS sequence"/>
</dbReference>
<name>A0ACC7P1I2_9BACL</name>
<keyword evidence="1" id="KW-0255">Endonuclease</keyword>
<accession>A0ACC7P1I2</accession>
<keyword evidence="1" id="KW-0378">Hydrolase</keyword>
<evidence type="ECO:0000313" key="1">
    <source>
        <dbReference type="EMBL" id="MFM9330858.1"/>
    </source>
</evidence>
<protein>
    <submittedName>
        <fullName evidence="1">Restriction endonuclease</fullName>
        <ecNumber evidence="1">3.1.21.-</ecNumber>
    </submittedName>
</protein>
<sequence>MPRPAKKRQLSLELSITWTAGCVLLLVANMTIFRQLDASVGDPWFNYILGAAILVQSIYIGIRLYRLHGEIVYANSQIERVDALDDTSFAEYIAHVCEGEGWSSQVGRSADAGTVLYLEKSGTCLQLILHTARRRLTGEYVAIAANTLNESPHPLGEAEQWCLANTSFTDRARKAAADYGLRLVDRKELIRRLAKSGSAPFLHKAGRRK</sequence>
<organism evidence="1 2">
    <name type="scientific">Paenibacillus mesotrionivorans</name>
    <dbReference type="NCBI Taxonomy" id="3160968"/>
    <lineage>
        <taxon>Bacteria</taxon>
        <taxon>Bacillati</taxon>
        <taxon>Bacillota</taxon>
        <taxon>Bacilli</taxon>
        <taxon>Bacillales</taxon>
        <taxon>Paenibacillaceae</taxon>
        <taxon>Paenibacillus</taxon>
    </lineage>
</organism>
<gene>
    <name evidence="1" type="ORF">ACI1P1_21440</name>
</gene>
<keyword evidence="1" id="KW-0540">Nuclease</keyword>